<dbReference type="GO" id="GO:0016757">
    <property type="term" value="F:glycosyltransferase activity"/>
    <property type="evidence" value="ECO:0007669"/>
    <property type="project" value="UniProtKB-KW"/>
</dbReference>
<keyword evidence="3" id="KW-0808">Transferase</keyword>
<name>A0ABS9K3L6_9RHOO</name>
<proteinExistence type="predicted"/>
<protein>
    <submittedName>
        <fullName evidence="3">Glycosyltransferase</fullName>
        <ecNumber evidence="3">2.4.-.-</ecNumber>
    </submittedName>
</protein>
<gene>
    <name evidence="3" type="ORF">LZ012_12170</name>
</gene>
<comment type="caution">
    <text evidence="3">The sequence shown here is derived from an EMBL/GenBank/DDBJ whole genome shotgun (WGS) entry which is preliminary data.</text>
</comment>
<dbReference type="SUPFAM" id="SSF53756">
    <property type="entry name" value="UDP-Glycosyltransferase/glycogen phosphorylase"/>
    <property type="match status" value="1"/>
</dbReference>
<feature type="domain" description="Transglutaminase-like" evidence="2">
    <location>
        <begin position="127"/>
        <end position="188"/>
    </location>
</feature>
<keyword evidence="1" id="KW-0472">Membrane</keyword>
<evidence type="ECO:0000313" key="4">
    <source>
        <dbReference type="Proteomes" id="UP001165384"/>
    </source>
</evidence>
<evidence type="ECO:0000259" key="2">
    <source>
        <dbReference type="SMART" id="SM00460"/>
    </source>
</evidence>
<dbReference type="Gene3D" id="3.10.620.30">
    <property type="match status" value="1"/>
</dbReference>
<dbReference type="Pfam" id="PF01841">
    <property type="entry name" value="Transglut_core"/>
    <property type="match status" value="1"/>
</dbReference>
<sequence length="712" mass="78235">MLVTAAGRRKWLGRLLALDLSVLLVLGLWLIAQAIPSTEAVRLRNALTYGGTIEAADLRWAPGNAPPSFLFQGKQLPPALAEAVSQLDFSQVSDNWTRSQVVARHLQGYIKDKGPVMAGLEQTYRKVVTEGEGYCGDYARLFSAMAQAAGIPVRQWSFSFDGYGGHGHIFNEVWDEHSRRWLAIDVYNNYLYVDAQSGNPLSALEFRAALRGERSPAVLRLLAPGIRPGFEIPEKATDYYRRGANEWYLQWGSDVVGTDQNPWVKSTDKLSRHLGQLMAIVAGVQPTLRIIATPESADKIAALERLHKQLIVALPTFAMLLLVALALGIAWRKASAEKAESASDDSSALRIAIVGPLPPPSGGMANQCRQLVRLLRDEGLIVELVQTNAAYQPSWVGGVPVLRAFFRLIPYLLALWRASTRNQLFHIFANSGWAWHLFAAPAVAMAHLRGIPVIVNYRGGNADPFLASAPGYVLRMLRGVSAVVTPSGFLRDVFAKYGISATIISNIIDLTRFKRRKPGIENNAPHLIVARNFEEIYDIPMAIRAFSSVCKRFPEARMTLAGTGPERNACERLATDLGIRDRIHFAGRIDNDRIPELYANADIAINPSTVDNMPISILEAYASGVPVVTTDVGGIPYIAEHEKTALLVPARNPDAMANAILLLLDTPALAETLIANGLHEAETYAWPVVRECWTGLYRQLLTRQLSAAKEMA</sequence>
<dbReference type="PANTHER" id="PTHR45947:SF3">
    <property type="entry name" value="SULFOQUINOVOSYL TRANSFERASE SQD2"/>
    <property type="match status" value="1"/>
</dbReference>
<dbReference type="InterPro" id="IPR001296">
    <property type="entry name" value="Glyco_trans_1"/>
</dbReference>
<reference evidence="3" key="1">
    <citation type="submission" date="2022-01" db="EMBL/GenBank/DDBJ databases">
        <authorList>
            <person name="Jo J.-H."/>
            <person name="Im W.-T."/>
        </authorList>
    </citation>
    <scope>NUCLEOTIDE SEQUENCE</scope>
    <source>
        <strain evidence="3">XY25</strain>
    </source>
</reference>
<dbReference type="SMART" id="SM00460">
    <property type="entry name" value="TGc"/>
    <property type="match status" value="1"/>
</dbReference>
<keyword evidence="1" id="KW-0812">Transmembrane</keyword>
<feature type="transmembrane region" description="Helical" evidence="1">
    <location>
        <begin position="310"/>
        <end position="331"/>
    </location>
</feature>
<keyword evidence="3" id="KW-0328">Glycosyltransferase</keyword>
<keyword evidence="4" id="KW-1185">Reference proteome</keyword>
<accession>A0ABS9K3L6</accession>
<dbReference type="PANTHER" id="PTHR45947">
    <property type="entry name" value="SULFOQUINOVOSYL TRANSFERASE SQD2"/>
    <property type="match status" value="1"/>
</dbReference>
<dbReference type="EC" id="2.4.-.-" evidence="3"/>
<dbReference type="Pfam" id="PF00534">
    <property type="entry name" value="Glycos_transf_1"/>
    <property type="match status" value="1"/>
</dbReference>
<evidence type="ECO:0000313" key="3">
    <source>
        <dbReference type="EMBL" id="MCG2577750.1"/>
    </source>
</evidence>
<dbReference type="SUPFAM" id="SSF54001">
    <property type="entry name" value="Cysteine proteinases"/>
    <property type="match status" value="1"/>
</dbReference>
<organism evidence="3 4">
    <name type="scientific">Dechloromonas hankyongensis</name>
    <dbReference type="NCBI Taxonomy" id="2908002"/>
    <lineage>
        <taxon>Bacteria</taxon>
        <taxon>Pseudomonadati</taxon>
        <taxon>Pseudomonadota</taxon>
        <taxon>Betaproteobacteria</taxon>
        <taxon>Rhodocyclales</taxon>
        <taxon>Azonexaceae</taxon>
        <taxon>Dechloromonas</taxon>
    </lineage>
</organism>
<dbReference type="InterPro" id="IPR038765">
    <property type="entry name" value="Papain-like_cys_pep_sf"/>
</dbReference>
<dbReference type="CDD" id="cd03801">
    <property type="entry name" value="GT4_PimA-like"/>
    <property type="match status" value="1"/>
</dbReference>
<dbReference type="InterPro" id="IPR002931">
    <property type="entry name" value="Transglutaminase-like"/>
</dbReference>
<keyword evidence="1" id="KW-1133">Transmembrane helix</keyword>
<dbReference type="InterPro" id="IPR028098">
    <property type="entry name" value="Glyco_trans_4-like_N"/>
</dbReference>
<evidence type="ECO:0000256" key="1">
    <source>
        <dbReference type="SAM" id="Phobius"/>
    </source>
</evidence>
<dbReference type="RefSeq" id="WP_275711083.1">
    <property type="nucleotide sequence ID" value="NZ_JAKLTN010000002.1"/>
</dbReference>
<dbReference type="EMBL" id="JAKLTN010000002">
    <property type="protein sequence ID" value="MCG2577750.1"/>
    <property type="molecule type" value="Genomic_DNA"/>
</dbReference>
<dbReference type="Proteomes" id="UP001165384">
    <property type="component" value="Unassembled WGS sequence"/>
</dbReference>
<dbReference type="Gene3D" id="3.40.50.2000">
    <property type="entry name" value="Glycogen Phosphorylase B"/>
    <property type="match status" value="2"/>
</dbReference>
<dbReference type="InterPro" id="IPR050194">
    <property type="entry name" value="Glycosyltransferase_grp1"/>
</dbReference>
<dbReference type="Pfam" id="PF13439">
    <property type="entry name" value="Glyco_transf_4"/>
    <property type="match status" value="1"/>
</dbReference>